<dbReference type="InterPro" id="IPR039425">
    <property type="entry name" value="RNA_pol_sigma-70-like"/>
</dbReference>
<dbReference type="NCBIfam" id="TIGR02937">
    <property type="entry name" value="sigma70-ECF"/>
    <property type="match status" value="1"/>
</dbReference>
<name>A0ABM8LBA8_9BURK</name>
<dbReference type="PANTHER" id="PTHR43133:SF63">
    <property type="entry name" value="RNA POLYMERASE SIGMA FACTOR FECI-RELATED"/>
    <property type="match status" value="1"/>
</dbReference>
<dbReference type="InterPro" id="IPR007627">
    <property type="entry name" value="RNA_pol_sigma70_r2"/>
</dbReference>
<organism evidence="7 8">
    <name type="scientific">Achromobacter mucicolens</name>
    <dbReference type="NCBI Taxonomy" id="1389922"/>
    <lineage>
        <taxon>Bacteria</taxon>
        <taxon>Pseudomonadati</taxon>
        <taxon>Pseudomonadota</taxon>
        <taxon>Betaproteobacteria</taxon>
        <taxon>Burkholderiales</taxon>
        <taxon>Alcaligenaceae</taxon>
        <taxon>Achromobacter</taxon>
    </lineage>
</organism>
<dbReference type="InterPro" id="IPR013249">
    <property type="entry name" value="RNA_pol_sigma70_r4_t2"/>
</dbReference>
<protein>
    <submittedName>
        <fullName evidence="7">RNA polymerase sigma factor FecI</fullName>
    </submittedName>
</protein>
<dbReference type="Pfam" id="PF04542">
    <property type="entry name" value="Sigma70_r2"/>
    <property type="match status" value="1"/>
</dbReference>
<comment type="caution">
    <text evidence="7">The sequence shown here is derived from an EMBL/GenBank/DDBJ whole genome shotgun (WGS) entry which is preliminary data.</text>
</comment>
<dbReference type="InterPro" id="IPR013325">
    <property type="entry name" value="RNA_pol_sigma_r2"/>
</dbReference>
<evidence type="ECO:0000256" key="1">
    <source>
        <dbReference type="ARBA" id="ARBA00010641"/>
    </source>
</evidence>
<evidence type="ECO:0000256" key="2">
    <source>
        <dbReference type="ARBA" id="ARBA00023015"/>
    </source>
</evidence>
<dbReference type="InterPro" id="IPR014284">
    <property type="entry name" value="RNA_pol_sigma-70_dom"/>
</dbReference>
<accession>A0ABM8LBA8</accession>
<keyword evidence="2" id="KW-0805">Transcription regulation</keyword>
<dbReference type="SUPFAM" id="SSF88946">
    <property type="entry name" value="Sigma2 domain of RNA polymerase sigma factors"/>
    <property type="match status" value="1"/>
</dbReference>
<keyword evidence="3" id="KW-0731">Sigma factor</keyword>
<dbReference type="InterPro" id="IPR013324">
    <property type="entry name" value="RNA_pol_sigma_r3/r4-like"/>
</dbReference>
<evidence type="ECO:0000256" key="3">
    <source>
        <dbReference type="ARBA" id="ARBA00023082"/>
    </source>
</evidence>
<dbReference type="Gene3D" id="1.10.10.10">
    <property type="entry name" value="Winged helix-like DNA-binding domain superfamily/Winged helix DNA-binding domain"/>
    <property type="match status" value="1"/>
</dbReference>
<sequence>MLAVSDREHAVAASLSALYTAHCGWLQKWLNRRLQDNHQAADLTQDTFVTLLVRRHALADVREPRAFLTTIARGLLVDFWRRRDIEHAWAETLAARPEVTHPSPEVQVQALQALVEIDRKLHRLGVRARAAFLMHRIHGMTHEAIAAQLRVSERTVRNDIAQAMLCFLLDTDLQPDGLCRGMASSR</sequence>
<dbReference type="PANTHER" id="PTHR43133">
    <property type="entry name" value="RNA POLYMERASE ECF-TYPE SIGMA FACTO"/>
    <property type="match status" value="1"/>
</dbReference>
<gene>
    <name evidence="7" type="primary">fecI_5</name>
    <name evidence="7" type="ORF">LMG3415_01915</name>
</gene>
<dbReference type="InterPro" id="IPR036388">
    <property type="entry name" value="WH-like_DNA-bd_sf"/>
</dbReference>
<evidence type="ECO:0000259" key="6">
    <source>
        <dbReference type="Pfam" id="PF08281"/>
    </source>
</evidence>
<dbReference type="Pfam" id="PF08281">
    <property type="entry name" value="Sigma70_r4_2"/>
    <property type="match status" value="1"/>
</dbReference>
<feature type="domain" description="RNA polymerase sigma factor 70 region 4 type 2" evidence="6">
    <location>
        <begin position="115"/>
        <end position="164"/>
    </location>
</feature>
<dbReference type="Gene3D" id="1.10.1740.10">
    <property type="match status" value="1"/>
</dbReference>
<feature type="domain" description="RNA polymerase sigma-70 region 2" evidence="5">
    <location>
        <begin position="18"/>
        <end position="84"/>
    </location>
</feature>
<evidence type="ECO:0000313" key="8">
    <source>
        <dbReference type="Proteomes" id="UP000507140"/>
    </source>
</evidence>
<keyword evidence="4" id="KW-0804">Transcription</keyword>
<comment type="similarity">
    <text evidence="1">Belongs to the sigma-70 factor family. ECF subfamily.</text>
</comment>
<reference evidence="7 8" key="1">
    <citation type="submission" date="2020-04" db="EMBL/GenBank/DDBJ databases">
        <authorList>
            <person name="De Canck E."/>
        </authorList>
    </citation>
    <scope>NUCLEOTIDE SEQUENCE [LARGE SCALE GENOMIC DNA]</scope>
    <source>
        <strain evidence="7 8">LMG 3415</strain>
    </source>
</reference>
<evidence type="ECO:0000313" key="7">
    <source>
        <dbReference type="EMBL" id="CAB3850688.1"/>
    </source>
</evidence>
<evidence type="ECO:0000256" key="4">
    <source>
        <dbReference type="ARBA" id="ARBA00023163"/>
    </source>
</evidence>
<keyword evidence="8" id="KW-1185">Reference proteome</keyword>
<dbReference type="EMBL" id="CADIKR010000002">
    <property type="protein sequence ID" value="CAB3850688.1"/>
    <property type="molecule type" value="Genomic_DNA"/>
</dbReference>
<dbReference type="SUPFAM" id="SSF88659">
    <property type="entry name" value="Sigma3 and sigma4 domains of RNA polymerase sigma factors"/>
    <property type="match status" value="1"/>
</dbReference>
<proteinExistence type="inferred from homology"/>
<evidence type="ECO:0000259" key="5">
    <source>
        <dbReference type="Pfam" id="PF04542"/>
    </source>
</evidence>
<dbReference type="Proteomes" id="UP000507140">
    <property type="component" value="Unassembled WGS sequence"/>
</dbReference>